<feature type="domain" description="Replication protein A OB" evidence="4">
    <location>
        <begin position="133"/>
        <end position="211"/>
    </location>
</feature>
<name>A0ABQ8DM95_BRANA</name>
<protein>
    <recommendedName>
        <fullName evidence="7">DUF223 domain-containing protein</fullName>
    </recommendedName>
</protein>
<dbReference type="Pfam" id="PF02721">
    <property type="entry name" value="DUF223"/>
    <property type="match status" value="1"/>
</dbReference>
<feature type="domain" description="Replication protein A 70 kDa DNA-binding subunit B/D first OB fold" evidence="3">
    <location>
        <begin position="7"/>
        <end position="107"/>
    </location>
</feature>
<evidence type="ECO:0000313" key="6">
    <source>
        <dbReference type="Proteomes" id="UP000824890"/>
    </source>
</evidence>
<dbReference type="EMBL" id="JAGKQM010000004">
    <property type="protein sequence ID" value="KAH0930348.1"/>
    <property type="molecule type" value="Genomic_DNA"/>
</dbReference>
<keyword evidence="1" id="KW-0238">DNA-binding</keyword>
<dbReference type="CDD" id="cd04480">
    <property type="entry name" value="RPA1_DBD_A_like"/>
    <property type="match status" value="1"/>
</dbReference>
<dbReference type="InterPro" id="IPR003871">
    <property type="entry name" value="RFA1B/D_OB_1st"/>
</dbReference>
<dbReference type="Pfam" id="PF16900">
    <property type="entry name" value="REPA_OB_2"/>
    <property type="match status" value="1"/>
</dbReference>
<keyword evidence="6" id="KW-1185">Reference proteome</keyword>
<evidence type="ECO:0000259" key="4">
    <source>
        <dbReference type="Pfam" id="PF16900"/>
    </source>
</evidence>
<dbReference type="InterPro" id="IPR012340">
    <property type="entry name" value="NA-bd_OB-fold"/>
</dbReference>
<dbReference type="SUPFAM" id="SSF50249">
    <property type="entry name" value="Nucleic acid-binding proteins"/>
    <property type="match status" value="2"/>
</dbReference>
<dbReference type="PANTHER" id="PTHR47165">
    <property type="entry name" value="OS03G0429900 PROTEIN"/>
    <property type="match status" value="1"/>
</dbReference>
<feature type="region of interest" description="Disordered" evidence="2">
    <location>
        <begin position="583"/>
        <end position="616"/>
    </location>
</feature>
<evidence type="ECO:0000256" key="2">
    <source>
        <dbReference type="SAM" id="MobiDB-lite"/>
    </source>
</evidence>
<evidence type="ECO:0008006" key="7">
    <source>
        <dbReference type="Google" id="ProtNLM"/>
    </source>
</evidence>
<evidence type="ECO:0000259" key="3">
    <source>
        <dbReference type="Pfam" id="PF02721"/>
    </source>
</evidence>
<dbReference type="InterPro" id="IPR031657">
    <property type="entry name" value="REPA_OB_2"/>
</dbReference>
<feature type="compositionally biased region" description="Acidic residues" evidence="2">
    <location>
        <begin position="586"/>
        <end position="595"/>
    </location>
</feature>
<dbReference type="CDD" id="cd04481">
    <property type="entry name" value="RPA1_DBD_B_like"/>
    <property type="match status" value="1"/>
</dbReference>
<comment type="caution">
    <text evidence="5">The sequence shown here is derived from an EMBL/GenBank/DDBJ whole genome shotgun (WGS) entry which is preliminary data.</text>
</comment>
<evidence type="ECO:0000256" key="1">
    <source>
        <dbReference type="ARBA" id="ARBA00023125"/>
    </source>
</evidence>
<proteinExistence type="predicted"/>
<reference evidence="5 6" key="1">
    <citation type="submission" date="2021-05" db="EMBL/GenBank/DDBJ databases">
        <title>Genome Assembly of Synthetic Allotetraploid Brassica napus Reveals Homoeologous Exchanges between Subgenomes.</title>
        <authorList>
            <person name="Davis J.T."/>
        </authorList>
    </citation>
    <scope>NUCLEOTIDE SEQUENCE [LARGE SCALE GENOMIC DNA]</scope>
    <source>
        <strain evidence="6">cv. Da-Ae</strain>
        <tissue evidence="5">Seedling</tissue>
    </source>
</reference>
<accession>A0ABQ8DM95</accession>
<sequence>MSKMTTFVPLTKLRPFKDNWRIQVKCLHSWKQNTPFAGDTFEMVLADQWGNKIHATSKRSLMLRIQRVLPIDSWGVIEHVTVTPAGGQYRTTNYKYKMVIAEDAVLSRSDLADDRNFLSLANYEEIENGTKKQAFLIDVIGRIHELGDVQTVQVSAEDRKRVQFRLLDAEGNNLACCLWGTYAEQLEPFAGKDQTIICLIRFAKIKEFRGELQITNAFDASRLFLNPMIPELTQLTERLSNDDLSVALVQKPSGKKDGKKHLYNWNDAEIKTISEAAESTQLHLVVKDDSATCNLMLLGSVGKSIVAVDAEELWDGSYEEIEDPEILPEPILSLVGKSFCFGISITSDNVTNGSDTFVVLEVCSGDKVLTIETDSQSNSDMVTTSSTMSSGSRGNVHEGFDTAKKNKTASCSDMPNLEEIQRFSNPISIQPIPLSSIYFRLFETLENQHVPNYTIPPYQQIRKLSPQTPLNKRRCILGLEKIKDQVNDTPVLSSCLTSLSKDLQKRSFESMKTKGCHQTRSSSNVLKDITNIAHLRKKKCISSSSTFDAPAESIQEEDGLVGTDLFGGFIDTDSQQVFECSSLENTDTENGDSDLDDHMDYEPEVEPNNSERMAPNSEHIVGVVKAPKPPNQKCFSENDA</sequence>
<dbReference type="Proteomes" id="UP000824890">
    <property type="component" value="Unassembled WGS sequence"/>
</dbReference>
<dbReference type="PANTHER" id="PTHR47165:SF4">
    <property type="entry name" value="OS03G0429900 PROTEIN"/>
    <property type="match status" value="1"/>
</dbReference>
<gene>
    <name evidence="5" type="ORF">HID58_016075</name>
</gene>
<dbReference type="Gene3D" id="2.40.50.140">
    <property type="entry name" value="Nucleic acid-binding proteins"/>
    <property type="match status" value="3"/>
</dbReference>
<evidence type="ECO:0000313" key="5">
    <source>
        <dbReference type="EMBL" id="KAH0930348.1"/>
    </source>
</evidence>
<organism evidence="5 6">
    <name type="scientific">Brassica napus</name>
    <name type="common">Rape</name>
    <dbReference type="NCBI Taxonomy" id="3708"/>
    <lineage>
        <taxon>Eukaryota</taxon>
        <taxon>Viridiplantae</taxon>
        <taxon>Streptophyta</taxon>
        <taxon>Embryophyta</taxon>
        <taxon>Tracheophyta</taxon>
        <taxon>Spermatophyta</taxon>
        <taxon>Magnoliopsida</taxon>
        <taxon>eudicotyledons</taxon>
        <taxon>Gunneridae</taxon>
        <taxon>Pentapetalae</taxon>
        <taxon>rosids</taxon>
        <taxon>malvids</taxon>
        <taxon>Brassicales</taxon>
        <taxon>Brassicaceae</taxon>
        <taxon>Brassiceae</taxon>
        <taxon>Brassica</taxon>
    </lineage>
</organism>